<keyword evidence="2" id="KW-1133">Transmembrane helix</keyword>
<organism evidence="3 4">
    <name type="scientific">Ascosphaera apis ARSEF 7405</name>
    <dbReference type="NCBI Taxonomy" id="392613"/>
    <lineage>
        <taxon>Eukaryota</taxon>
        <taxon>Fungi</taxon>
        <taxon>Dikarya</taxon>
        <taxon>Ascomycota</taxon>
        <taxon>Pezizomycotina</taxon>
        <taxon>Eurotiomycetes</taxon>
        <taxon>Eurotiomycetidae</taxon>
        <taxon>Onygenales</taxon>
        <taxon>Ascosphaeraceae</taxon>
        <taxon>Ascosphaera</taxon>
    </lineage>
</organism>
<feature type="compositionally biased region" description="Polar residues" evidence="1">
    <location>
        <begin position="112"/>
        <end position="124"/>
    </location>
</feature>
<feature type="transmembrane region" description="Helical" evidence="2">
    <location>
        <begin position="16"/>
        <end position="34"/>
    </location>
</feature>
<dbReference type="PANTHER" id="PTHR28080:SF1">
    <property type="entry name" value="PEROXISOMAL BIOGENESIS FACTOR 3"/>
    <property type="match status" value="1"/>
</dbReference>
<dbReference type="EMBL" id="AZGZ01000047">
    <property type="protein sequence ID" value="KZZ86801.1"/>
    <property type="molecule type" value="Genomic_DNA"/>
</dbReference>
<name>A0A167UZ48_9EURO</name>
<keyword evidence="2" id="KW-0812">Transmembrane</keyword>
<dbReference type="PANTHER" id="PTHR28080">
    <property type="entry name" value="PEROXISOMAL BIOGENESIS FACTOR 3"/>
    <property type="match status" value="1"/>
</dbReference>
<evidence type="ECO:0000313" key="4">
    <source>
        <dbReference type="Proteomes" id="UP000242877"/>
    </source>
</evidence>
<dbReference type="Proteomes" id="UP000242877">
    <property type="component" value="Unassembled WGS sequence"/>
</dbReference>
<gene>
    <name evidence="3" type="ORF">AAP_06203</name>
</gene>
<accession>A0A167UZ48</accession>
<dbReference type="GO" id="GO:0045046">
    <property type="term" value="P:protein import into peroxisome membrane"/>
    <property type="evidence" value="ECO:0007669"/>
    <property type="project" value="TreeGrafter"/>
</dbReference>
<reference evidence="3 4" key="1">
    <citation type="journal article" date="2016" name="Genome Biol. Evol.">
        <title>Divergent and convergent evolution of fungal pathogenicity.</title>
        <authorList>
            <person name="Shang Y."/>
            <person name="Xiao G."/>
            <person name="Zheng P."/>
            <person name="Cen K."/>
            <person name="Zhan S."/>
            <person name="Wang C."/>
        </authorList>
    </citation>
    <scope>NUCLEOTIDE SEQUENCE [LARGE SCALE GENOMIC DNA]</scope>
    <source>
        <strain evidence="3 4">ARSEF 7405</strain>
    </source>
</reference>
<dbReference type="Pfam" id="PF04882">
    <property type="entry name" value="Peroxin-3"/>
    <property type="match status" value="1"/>
</dbReference>
<keyword evidence="4" id="KW-1185">Reference proteome</keyword>
<protein>
    <submittedName>
        <fullName evidence="3">Peroxin-3</fullName>
    </submittedName>
</protein>
<evidence type="ECO:0000313" key="3">
    <source>
        <dbReference type="EMBL" id="KZZ86801.1"/>
    </source>
</evidence>
<dbReference type="OrthoDB" id="45930at2759"/>
<dbReference type="InterPro" id="IPR006966">
    <property type="entry name" value="Peroxin-3"/>
</dbReference>
<evidence type="ECO:0000256" key="2">
    <source>
        <dbReference type="SAM" id="Phobius"/>
    </source>
</evidence>
<dbReference type="VEuPathDB" id="FungiDB:AAP_06203"/>
<proteinExistence type="predicted"/>
<dbReference type="GO" id="GO:0005778">
    <property type="term" value="C:peroxisomal membrane"/>
    <property type="evidence" value="ECO:0007669"/>
    <property type="project" value="InterPro"/>
</dbReference>
<comment type="caution">
    <text evidence="3">The sequence shown here is derived from an EMBL/GenBank/DDBJ whole genome shotgun (WGS) entry which is preliminary data.</text>
</comment>
<dbReference type="GO" id="GO:0030674">
    <property type="term" value="F:protein-macromolecule adaptor activity"/>
    <property type="evidence" value="ECO:0007669"/>
    <property type="project" value="TreeGrafter"/>
</dbReference>
<dbReference type="AlphaFoldDB" id="A0A167UZ48"/>
<sequence>MIGATRRWLRRKRGPIAIGIGVIGAGYLAGQYVIGKINEARERMASERTARENLRRRFEQNQADCTFTVLGLLYTATDNICQALPVEQLTQELQQKRTRRQSRKSIGEGSADGSSVTGATTPAGENNEEAQTAAAPSTSRRGSQAEGASADTPKQKSRMQLWNELKIISLTRSFTLLYTLSLLTILTRIQLNLLGRRSYLASVVSLATPARQFSGISLEDHDDDHFQSSLYGGDFETDKRYLAFSWWLLHRGWKDIMETVKEAVIEVFGPVSPREEISQEKLSELTREVRKRVEGETNEARQAKRWLPYIMPPRDQEEAVLQEAGVPLDSPDILADGSLLRTLLDETSDLIDSPPFCQIVIALNDEGFSTLIDRNCALEVFSGYRSTAFSSEHIDPQSLESSMSTDISQLSGSKVKFANILATISRQAHVIGNSTEPPNEYLTTMEENVRELEAFAAVVYSNNLGLDEFQRQELVDIPPAAEMSEESGHEELRFRHGGVIEDEYEDEDAKAFDNVWGKASRS</sequence>
<keyword evidence="2" id="KW-0472">Membrane</keyword>
<evidence type="ECO:0000256" key="1">
    <source>
        <dbReference type="SAM" id="MobiDB-lite"/>
    </source>
</evidence>
<feature type="region of interest" description="Disordered" evidence="1">
    <location>
        <begin position="92"/>
        <end position="155"/>
    </location>
</feature>